<accession>A0A839GC28</accession>
<protein>
    <recommendedName>
        <fullName evidence="2">DUF1206 domain-containing protein</fullName>
    </recommendedName>
</protein>
<name>A0A839GC28_9BACT</name>
<dbReference type="RefSeq" id="WP_182512310.1">
    <property type="nucleotide sequence ID" value="NZ_JACJIQ010000003.1"/>
</dbReference>
<feature type="transmembrane region" description="Helical" evidence="1">
    <location>
        <begin position="98"/>
        <end position="119"/>
    </location>
</feature>
<feature type="transmembrane region" description="Helical" evidence="1">
    <location>
        <begin position="21"/>
        <end position="39"/>
    </location>
</feature>
<keyword evidence="1" id="KW-0472">Membrane</keyword>
<dbReference type="Pfam" id="PF06724">
    <property type="entry name" value="DUF1206"/>
    <property type="match status" value="3"/>
</dbReference>
<feature type="transmembrane region" description="Helical" evidence="1">
    <location>
        <begin position="194"/>
        <end position="215"/>
    </location>
</feature>
<reference evidence="3 4" key="1">
    <citation type="submission" date="2020-08" db="EMBL/GenBank/DDBJ databases">
        <title>Genomic Encyclopedia of Type Strains, Phase IV (KMG-IV): sequencing the most valuable type-strain genomes for metagenomic binning, comparative biology and taxonomic classification.</title>
        <authorList>
            <person name="Goeker M."/>
        </authorList>
    </citation>
    <scope>NUCLEOTIDE SEQUENCE [LARGE SCALE GENOMIC DNA]</scope>
    <source>
        <strain evidence="3 4">DSM 29854</strain>
    </source>
</reference>
<comment type="caution">
    <text evidence="3">The sequence shown here is derived from an EMBL/GenBank/DDBJ whole genome shotgun (WGS) entry which is preliminary data.</text>
</comment>
<feature type="transmembrane region" description="Helical" evidence="1">
    <location>
        <begin position="143"/>
        <end position="163"/>
    </location>
</feature>
<organism evidence="3 4">
    <name type="scientific">Rufibacter quisquiliarum</name>
    <dbReference type="NCBI Taxonomy" id="1549639"/>
    <lineage>
        <taxon>Bacteria</taxon>
        <taxon>Pseudomonadati</taxon>
        <taxon>Bacteroidota</taxon>
        <taxon>Cytophagia</taxon>
        <taxon>Cytophagales</taxon>
        <taxon>Hymenobacteraceae</taxon>
        <taxon>Rufibacter</taxon>
    </lineage>
</organism>
<feature type="domain" description="DUF1206" evidence="2">
    <location>
        <begin position="192"/>
        <end position="260"/>
    </location>
</feature>
<feature type="transmembrane region" description="Helical" evidence="1">
    <location>
        <begin position="235"/>
        <end position="256"/>
    </location>
</feature>
<dbReference type="Proteomes" id="UP000563094">
    <property type="component" value="Unassembled WGS sequence"/>
</dbReference>
<evidence type="ECO:0000259" key="2">
    <source>
        <dbReference type="Pfam" id="PF06724"/>
    </source>
</evidence>
<dbReference type="EMBL" id="JACJIQ010000003">
    <property type="protein sequence ID" value="MBA9076482.1"/>
    <property type="molecule type" value="Genomic_DNA"/>
</dbReference>
<evidence type="ECO:0000313" key="3">
    <source>
        <dbReference type="EMBL" id="MBA9076482.1"/>
    </source>
</evidence>
<proteinExistence type="predicted"/>
<keyword evidence="1" id="KW-0812">Transmembrane</keyword>
<dbReference type="AlphaFoldDB" id="A0A839GC28"/>
<feature type="domain" description="DUF1206" evidence="2">
    <location>
        <begin position="15"/>
        <end position="82"/>
    </location>
</feature>
<gene>
    <name evidence="3" type="ORF">FHS90_001186</name>
</gene>
<feature type="domain" description="DUF1206" evidence="2">
    <location>
        <begin position="99"/>
        <end position="168"/>
    </location>
</feature>
<feature type="transmembrane region" description="Helical" evidence="1">
    <location>
        <begin position="59"/>
        <end position="77"/>
    </location>
</feature>
<keyword evidence="1" id="KW-1133">Transmembrane helix</keyword>
<keyword evidence="4" id="KW-1185">Reference proteome</keyword>
<evidence type="ECO:0000313" key="4">
    <source>
        <dbReference type="Proteomes" id="UP000563094"/>
    </source>
</evidence>
<evidence type="ECO:0000256" key="1">
    <source>
        <dbReference type="SAM" id="Phobius"/>
    </source>
</evidence>
<dbReference type="InterPro" id="IPR009597">
    <property type="entry name" value="DUF1206"/>
</dbReference>
<sequence>MPSQKKKWVERYAKVGYAAKGIVYILVGALTAMAAIGIGGQKASNTDAFLQLKRLPGGGFLLGLLAAGLIGYSLWRFTQAILDTEDKGASTKAISKRAAYAFSGFIYGSLAVVAFKIGLGSANNKKDGSREEMVITELLQKPFGKWLAIAIGLLTIGNGLYQLKKAITKSFMKEVKNLPPQSYHFLEKSGRAGFASRGIVFCIIGYLFVSAAWHQNPKEAEGTKGAFTFLQTSPFGSWILAAVSVGLIGYGIFMFVQAKYSDISID</sequence>